<dbReference type="GO" id="GO:0005737">
    <property type="term" value="C:cytoplasm"/>
    <property type="evidence" value="ECO:0007669"/>
    <property type="project" value="UniProtKB-ARBA"/>
</dbReference>
<dbReference type="FunFam" id="3.90.190.10:FF:000086">
    <property type="entry name" value="Protein tyrosine phosphatase-like protein"/>
    <property type="match status" value="1"/>
</dbReference>
<evidence type="ECO:0000313" key="11">
    <source>
        <dbReference type="Proteomes" id="UP000095284"/>
    </source>
</evidence>
<dbReference type="PROSITE" id="PS50056">
    <property type="entry name" value="TYR_PHOSPHATASE_2"/>
    <property type="match status" value="1"/>
</dbReference>
<dbReference type="AlphaFoldDB" id="A0A1I7SLV2"/>
<dbReference type="InterPro" id="IPR000387">
    <property type="entry name" value="Tyr_Pase_dom"/>
</dbReference>
<dbReference type="PANTHER" id="PTHR23339">
    <property type="entry name" value="TYROSINE SPECIFIC PROTEIN PHOSPHATASE AND DUAL SPECIFICITY PROTEIN PHOSPHATASE"/>
    <property type="match status" value="1"/>
</dbReference>
<dbReference type="InterPro" id="IPR003595">
    <property type="entry name" value="Tyr_Pase_cat"/>
</dbReference>
<dbReference type="Pfam" id="PF00102">
    <property type="entry name" value="Y_phosphatase"/>
    <property type="match status" value="1"/>
</dbReference>
<evidence type="ECO:0000256" key="2">
    <source>
        <dbReference type="ARBA" id="ARBA00013064"/>
    </source>
</evidence>
<keyword evidence="6" id="KW-1015">Disulfide bond</keyword>
<dbReference type="eggNOG" id="KOG2836">
    <property type="taxonomic scope" value="Eukaryota"/>
</dbReference>
<dbReference type="GO" id="GO:0004725">
    <property type="term" value="F:protein tyrosine phosphatase activity"/>
    <property type="evidence" value="ECO:0007669"/>
    <property type="project" value="UniProtKB-EC"/>
</dbReference>
<evidence type="ECO:0000256" key="6">
    <source>
        <dbReference type="ARBA" id="ARBA00023157"/>
    </source>
</evidence>
<keyword evidence="8" id="KW-0636">Prenylation</keyword>
<name>A0A1I7SLV2_BURXY</name>
<evidence type="ECO:0000256" key="9">
    <source>
        <dbReference type="ARBA" id="ARBA00051722"/>
    </source>
</evidence>
<dbReference type="Proteomes" id="UP000095284">
    <property type="component" value="Unplaced"/>
</dbReference>
<dbReference type="InterPro" id="IPR029021">
    <property type="entry name" value="Prot-tyrosine_phosphatase-like"/>
</dbReference>
<dbReference type="SUPFAM" id="SSF52799">
    <property type="entry name" value="(Phosphotyrosine protein) phosphatases II"/>
    <property type="match status" value="1"/>
</dbReference>
<comment type="catalytic activity">
    <reaction evidence="9">
        <text>O-phospho-L-tyrosyl-[protein] + H2O = L-tyrosyl-[protein] + phosphate</text>
        <dbReference type="Rhea" id="RHEA:10684"/>
        <dbReference type="Rhea" id="RHEA-COMP:10136"/>
        <dbReference type="Rhea" id="RHEA-COMP:20101"/>
        <dbReference type="ChEBI" id="CHEBI:15377"/>
        <dbReference type="ChEBI" id="CHEBI:43474"/>
        <dbReference type="ChEBI" id="CHEBI:46858"/>
        <dbReference type="ChEBI" id="CHEBI:61978"/>
        <dbReference type="EC" id="3.1.3.48"/>
    </reaction>
</comment>
<reference evidence="12" key="1">
    <citation type="submission" date="2016-11" db="UniProtKB">
        <authorList>
            <consortium name="WormBaseParasite"/>
        </authorList>
    </citation>
    <scope>IDENTIFICATION</scope>
</reference>
<evidence type="ECO:0000256" key="4">
    <source>
        <dbReference type="ARBA" id="ARBA00022801"/>
    </source>
</evidence>
<dbReference type="CDD" id="cd14500">
    <property type="entry name" value="PTP-IVa"/>
    <property type="match status" value="1"/>
</dbReference>
<protein>
    <recommendedName>
        <fullName evidence="2">protein-tyrosine-phosphatase</fullName>
        <ecNumber evidence="2">3.1.3.48</ecNumber>
    </recommendedName>
</protein>
<dbReference type="WBParaSite" id="BXY_1403500.1">
    <property type="protein sequence ID" value="BXY_1403500.1"/>
    <property type="gene ID" value="BXY_1403500"/>
</dbReference>
<dbReference type="InterPro" id="IPR000242">
    <property type="entry name" value="PTP_cat"/>
</dbReference>
<keyword evidence="7" id="KW-0449">Lipoprotein</keyword>
<keyword evidence="3" id="KW-0488">Methylation</keyword>
<evidence type="ECO:0000313" key="12">
    <source>
        <dbReference type="WBParaSite" id="BXY_1403500.1"/>
    </source>
</evidence>
<keyword evidence="5" id="KW-0904">Protein phosphatase</keyword>
<evidence type="ECO:0000256" key="7">
    <source>
        <dbReference type="ARBA" id="ARBA00023288"/>
    </source>
</evidence>
<evidence type="ECO:0000256" key="1">
    <source>
        <dbReference type="ARBA" id="ARBA00009580"/>
    </source>
</evidence>
<evidence type="ECO:0000256" key="5">
    <source>
        <dbReference type="ARBA" id="ARBA00022912"/>
    </source>
</evidence>
<accession>A0A1I7SLV2</accession>
<evidence type="ECO:0000259" key="10">
    <source>
        <dbReference type="PROSITE" id="PS50056"/>
    </source>
</evidence>
<evidence type="ECO:0000256" key="3">
    <source>
        <dbReference type="ARBA" id="ARBA00022481"/>
    </source>
</evidence>
<dbReference type="InterPro" id="IPR050561">
    <property type="entry name" value="PTP"/>
</dbReference>
<proteinExistence type="inferred from homology"/>
<sequence>MSPKNSVTFANPLRSQSVDVEGINNSPGKQLPRSGSQLTNYFRPAHSEIRFRKMRFLITDRPSDLTVDHYINDLTRHRATVLVRVCEPTYNSEPIKLKGVVVEDWEFDDGQPPPSEVIDKWLNLCLEKFSEKAGEECIAVHCVAGLGRAPVLVGIALLEAGMKCDDAVFLIRSQRRGALNERQLSFLQQYKGQGRLRKLRYVNDTKKEKSCVIM</sequence>
<keyword evidence="4" id="KW-0378">Hydrolase</keyword>
<dbReference type="EC" id="3.1.3.48" evidence="2"/>
<organism evidence="11 12">
    <name type="scientific">Bursaphelenchus xylophilus</name>
    <name type="common">Pinewood nematode worm</name>
    <name type="synonym">Aphelenchoides xylophilus</name>
    <dbReference type="NCBI Taxonomy" id="6326"/>
    <lineage>
        <taxon>Eukaryota</taxon>
        <taxon>Metazoa</taxon>
        <taxon>Ecdysozoa</taxon>
        <taxon>Nematoda</taxon>
        <taxon>Chromadorea</taxon>
        <taxon>Rhabditida</taxon>
        <taxon>Tylenchina</taxon>
        <taxon>Tylenchomorpha</taxon>
        <taxon>Aphelenchoidea</taxon>
        <taxon>Aphelenchoididae</taxon>
        <taxon>Bursaphelenchus</taxon>
    </lineage>
</organism>
<dbReference type="Gene3D" id="3.90.190.10">
    <property type="entry name" value="Protein tyrosine phosphatase superfamily"/>
    <property type="match status" value="1"/>
</dbReference>
<dbReference type="SMART" id="SM00404">
    <property type="entry name" value="PTPc_motif"/>
    <property type="match status" value="1"/>
</dbReference>
<evidence type="ECO:0000256" key="8">
    <source>
        <dbReference type="ARBA" id="ARBA00023289"/>
    </source>
</evidence>
<feature type="domain" description="Tyrosine specific protein phosphatases" evidence="10">
    <location>
        <begin position="119"/>
        <end position="186"/>
    </location>
</feature>
<comment type="similarity">
    <text evidence="1">Belongs to the protein-tyrosine phosphatase family.</text>
</comment>